<feature type="region of interest" description="Disordered" evidence="1">
    <location>
        <begin position="55"/>
        <end position="87"/>
    </location>
</feature>
<comment type="caution">
    <text evidence="2">The sequence shown here is derived from an EMBL/GenBank/DDBJ whole genome shotgun (WGS) entry which is preliminary data.</text>
</comment>
<dbReference type="AlphaFoldDB" id="A0A8S1CQR7"/>
<accession>A0A8S1CQR7</accession>
<organism evidence="2 3">
    <name type="scientific">Cloeon dipterum</name>
    <dbReference type="NCBI Taxonomy" id="197152"/>
    <lineage>
        <taxon>Eukaryota</taxon>
        <taxon>Metazoa</taxon>
        <taxon>Ecdysozoa</taxon>
        <taxon>Arthropoda</taxon>
        <taxon>Hexapoda</taxon>
        <taxon>Insecta</taxon>
        <taxon>Pterygota</taxon>
        <taxon>Palaeoptera</taxon>
        <taxon>Ephemeroptera</taxon>
        <taxon>Pisciforma</taxon>
        <taxon>Baetidae</taxon>
        <taxon>Cloeon</taxon>
    </lineage>
</organism>
<dbReference type="EMBL" id="CADEPI010000059">
    <property type="protein sequence ID" value="CAB3371203.1"/>
    <property type="molecule type" value="Genomic_DNA"/>
</dbReference>
<gene>
    <name evidence="2" type="ORF">CLODIP_2_CD02315</name>
</gene>
<evidence type="ECO:0000256" key="1">
    <source>
        <dbReference type="SAM" id="MobiDB-lite"/>
    </source>
</evidence>
<evidence type="ECO:0000313" key="3">
    <source>
        <dbReference type="Proteomes" id="UP000494165"/>
    </source>
</evidence>
<feature type="compositionally biased region" description="Pro residues" evidence="1">
    <location>
        <begin position="59"/>
        <end position="74"/>
    </location>
</feature>
<dbReference type="Proteomes" id="UP000494165">
    <property type="component" value="Unassembled WGS sequence"/>
</dbReference>
<proteinExistence type="predicted"/>
<protein>
    <submittedName>
        <fullName evidence="2">Uncharacterized protein</fullName>
    </submittedName>
</protein>
<evidence type="ECO:0000313" key="2">
    <source>
        <dbReference type="EMBL" id="CAB3371203.1"/>
    </source>
</evidence>
<name>A0A8S1CQR7_9INSE</name>
<keyword evidence="3" id="KW-1185">Reference proteome</keyword>
<sequence length="223" mass="24726">MVRFSEACVTNLCWHSDIRSDPYQERVVSMLPGSDFLYPAPPASPFDFAPPLMPAQFYQPPPQPPPQQPAPIIIPVPSNSEKQEQSSKDLDVGLYTGMDIPWTHIPPFSTTYKAGLGAKTPPPLVSTAMAYPSYSGMSYPAAPQPQAYYPQPPAYYPPVLFGGPFGHWHPRSVPYPYNMRQQGGFGVRREDDDVKLTMHVPKDGAPGGILVMEMKANVYRPVY</sequence>
<reference evidence="2 3" key="1">
    <citation type="submission" date="2020-04" db="EMBL/GenBank/DDBJ databases">
        <authorList>
            <person name="Alioto T."/>
            <person name="Alioto T."/>
            <person name="Gomez Garrido J."/>
        </authorList>
    </citation>
    <scope>NUCLEOTIDE SEQUENCE [LARGE SCALE GENOMIC DNA]</scope>
</reference>
<dbReference type="OrthoDB" id="10634201at2759"/>